<dbReference type="GO" id="GO:0030435">
    <property type="term" value="P:sporulation resulting in formation of a cellular spore"/>
    <property type="evidence" value="ECO:0007669"/>
    <property type="project" value="InterPro"/>
</dbReference>
<dbReference type="InterPro" id="IPR014225">
    <property type="entry name" value="Spore_II_D_firmicutes"/>
</dbReference>
<accession>R4K7D7</accession>
<organism evidence="3 4">
    <name type="scientific">Clostridium pasteurianum BC1</name>
    <dbReference type="NCBI Taxonomy" id="86416"/>
    <lineage>
        <taxon>Bacteria</taxon>
        <taxon>Bacillati</taxon>
        <taxon>Bacillota</taxon>
        <taxon>Clostridia</taxon>
        <taxon>Eubacteriales</taxon>
        <taxon>Clostridiaceae</taxon>
        <taxon>Clostridium</taxon>
    </lineage>
</organism>
<dbReference type="PANTHER" id="PTHR30032:SF4">
    <property type="entry name" value="AMIDASE ENHANCER"/>
    <property type="match status" value="1"/>
</dbReference>
<dbReference type="PATRIC" id="fig|86416.3.peg.4381"/>
<dbReference type="NCBIfam" id="TIGR02870">
    <property type="entry name" value="spore_II_D"/>
    <property type="match status" value="1"/>
</dbReference>
<evidence type="ECO:0000313" key="3">
    <source>
        <dbReference type="EMBL" id="AGK99087.1"/>
    </source>
</evidence>
<dbReference type="eggNOG" id="COG2385">
    <property type="taxonomic scope" value="Bacteria"/>
</dbReference>
<dbReference type="AlphaFoldDB" id="R4K7D7"/>
<dbReference type="Pfam" id="PF08486">
    <property type="entry name" value="SpoIID"/>
    <property type="match status" value="1"/>
</dbReference>
<dbReference type="PANTHER" id="PTHR30032">
    <property type="entry name" value="N-ACETYLMURAMOYL-L-ALANINE AMIDASE-RELATED"/>
    <property type="match status" value="1"/>
</dbReference>
<dbReference type="KEGG" id="cpas:Clopa_4375"/>
<keyword evidence="1" id="KW-0812">Transmembrane</keyword>
<dbReference type="HOGENOM" id="CLU_021203_1_1_9"/>
<feature type="transmembrane region" description="Helical" evidence="1">
    <location>
        <begin position="7"/>
        <end position="29"/>
    </location>
</feature>
<keyword evidence="1" id="KW-1133">Transmembrane helix</keyword>
<dbReference type="InterPro" id="IPR013693">
    <property type="entry name" value="SpoIID/LytB_N"/>
</dbReference>
<reference evidence="3 4" key="1">
    <citation type="submission" date="2012-01" db="EMBL/GenBank/DDBJ databases">
        <title>Complete sequence of chromosome of Clostridium pasteurianum BC1.</title>
        <authorList>
            <consortium name="US DOE Joint Genome Institute"/>
            <person name="Lucas S."/>
            <person name="Han J."/>
            <person name="Lapidus A."/>
            <person name="Cheng J.-F."/>
            <person name="Goodwin L."/>
            <person name="Pitluck S."/>
            <person name="Peters L."/>
            <person name="Mikhailova N."/>
            <person name="Teshima H."/>
            <person name="Detter J.C."/>
            <person name="Han C."/>
            <person name="Tapia R."/>
            <person name="Land M."/>
            <person name="Hauser L."/>
            <person name="Kyrpides N."/>
            <person name="Ivanova N."/>
            <person name="Pagani I."/>
            <person name="Dunn J."/>
            <person name="Taghavi S."/>
            <person name="Francis A."/>
            <person name="van der Lelie D."/>
            <person name="Woyke T."/>
        </authorList>
    </citation>
    <scope>NUCLEOTIDE SEQUENCE [LARGE SCALE GENOMIC DNA]</scope>
    <source>
        <strain evidence="3 4">BC1</strain>
    </source>
</reference>
<sequence>MEMVKNFFITVSLGIIFILFLAVFIGGVGSNIGYADKSNKSSGQLEKYDINPTDVVFDKNNGGGSSIKVYMTKEKKIKELALEEYTRGVVAAEMPVEFNIEALKAQAVAARTFAVAHMEVYGGKKYPKANGADVTDTVDCQVYMDKNARLSDWPKSSSGEYWNKITQAVQDTSGQVLKYNGKLVTEPYYFSTSSGKTENGKDILGADEPYLKSVLSPGEESTPKYKSQVKLSYISFVNKVKGQYSNSNLNIFNVKSSINIISKTDAGSVKEIKVGNNTMTGSKFRTMMGLNSANFSINYNITGIVINCIGYGHDVGMSQWGANVMSKQGKNYKDILTHYYSGVSIEKI</sequence>
<dbReference type="STRING" id="86416.Clopa_4375"/>
<proteinExistence type="predicted"/>
<dbReference type="EMBL" id="CP003261">
    <property type="protein sequence ID" value="AGK99087.1"/>
    <property type="molecule type" value="Genomic_DNA"/>
</dbReference>
<dbReference type="Proteomes" id="UP000013523">
    <property type="component" value="Chromosome"/>
</dbReference>
<evidence type="ECO:0000256" key="1">
    <source>
        <dbReference type="SAM" id="Phobius"/>
    </source>
</evidence>
<dbReference type="InterPro" id="IPR051922">
    <property type="entry name" value="Bact_Sporulation_Assoc"/>
</dbReference>
<name>R4K7D7_CLOPA</name>
<keyword evidence="4" id="KW-1185">Reference proteome</keyword>
<evidence type="ECO:0000259" key="2">
    <source>
        <dbReference type="Pfam" id="PF08486"/>
    </source>
</evidence>
<protein>
    <submittedName>
        <fullName evidence="3">Stage II sporulation protein D</fullName>
    </submittedName>
</protein>
<feature type="domain" description="Sporulation stage II protein D amidase enhancer LytB N-terminal" evidence="2">
    <location>
        <begin position="72"/>
        <end position="179"/>
    </location>
</feature>
<dbReference type="GO" id="GO:0030288">
    <property type="term" value="C:outer membrane-bounded periplasmic space"/>
    <property type="evidence" value="ECO:0007669"/>
    <property type="project" value="TreeGrafter"/>
</dbReference>
<keyword evidence="1" id="KW-0472">Membrane</keyword>
<dbReference type="NCBIfam" id="TIGR02669">
    <property type="entry name" value="SpoIID_LytB"/>
    <property type="match status" value="1"/>
</dbReference>
<gene>
    <name evidence="3" type="ORF">Clopa_4375</name>
</gene>
<dbReference type="InterPro" id="IPR013486">
    <property type="entry name" value="SpoIID/LytB"/>
</dbReference>
<evidence type="ECO:0000313" key="4">
    <source>
        <dbReference type="Proteomes" id="UP000013523"/>
    </source>
</evidence>